<reference evidence="9" key="1">
    <citation type="submission" date="2016-10" db="EMBL/GenBank/DDBJ databases">
        <authorList>
            <person name="Varghese N."/>
            <person name="Submissions S."/>
        </authorList>
    </citation>
    <scope>NUCLEOTIDE SEQUENCE [LARGE SCALE GENOMIC DNA]</scope>
    <source>
        <strain evidence="9">DSM 13234</strain>
    </source>
</reference>
<dbReference type="RefSeq" id="WP_074768539.1">
    <property type="nucleotide sequence ID" value="NZ_FNWO01000008.1"/>
</dbReference>
<comment type="similarity">
    <text evidence="2">Belongs to the TrbI/VirB10 family.</text>
</comment>
<dbReference type="Proteomes" id="UP000182983">
    <property type="component" value="Unassembled WGS sequence"/>
</dbReference>
<sequence>MNTHDAPGSPKSDPESLVLRAPPRNVLRFKRALLIGIAGVTSATIFGVTWWGLKGSALRIGQQAQELYNTERKTTPDGLAALPGSYGQIKPDTPPLGPPLPGDLGRPILEHQRQMGLVPGAEPVDQAAAAERQRLLQQSLKAREAGVMFQINTRPQPVGPAASSPAVGQGGMPSNPDSPRLALDPERDPNAQQRKLDFLSQKPETGIYNPHALQSPASPWQVMAGSVIAASLVTGLKSDLPGMVVAQITENVFDSVTGRTLLIPQGARLIGSYDSVVAFGQSRALLVWRRIVMPDGTSIQIDNLPATDTAGYAGLEDGVDYHTWALLKGIALATLLGVGTELSFGSNEGDLVRAIRESTQQNADRAGQRLTEKNLNIQPTLTVRPGWPLRVIVHKDLILCPYRG</sequence>
<organism evidence="8 9">
    <name type="scientific">Magnetospirillum fulvum</name>
    <name type="common">Rhodospirillum fulvum</name>
    <dbReference type="NCBI Taxonomy" id="1082"/>
    <lineage>
        <taxon>Bacteria</taxon>
        <taxon>Pseudomonadati</taxon>
        <taxon>Pseudomonadota</taxon>
        <taxon>Alphaproteobacteria</taxon>
        <taxon>Rhodospirillales</taxon>
        <taxon>Rhodospirillaceae</taxon>
        <taxon>Magnetospirillum</taxon>
    </lineage>
</organism>
<proteinExistence type="inferred from homology"/>
<evidence type="ECO:0000256" key="5">
    <source>
        <dbReference type="ARBA" id="ARBA00023136"/>
    </source>
</evidence>
<keyword evidence="3 7" id="KW-0812">Transmembrane</keyword>
<evidence type="ECO:0000256" key="2">
    <source>
        <dbReference type="ARBA" id="ARBA00010265"/>
    </source>
</evidence>
<dbReference type="CDD" id="cd16429">
    <property type="entry name" value="VirB10"/>
    <property type="match status" value="1"/>
</dbReference>
<evidence type="ECO:0000256" key="1">
    <source>
        <dbReference type="ARBA" id="ARBA00004167"/>
    </source>
</evidence>
<comment type="subcellular location">
    <subcellularLocation>
        <location evidence="1">Membrane</location>
        <topology evidence="1">Single-pass membrane protein</topology>
    </subcellularLocation>
</comment>
<dbReference type="OrthoDB" id="9807354at2"/>
<evidence type="ECO:0000256" key="6">
    <source>
        <dbReference type="SAM" id="MobiDB-lite"/>
    </source>
</evidence>
<feature type="region of interest" description="Disordered" evidence="6">
    <location>
        <begin position="152"/>
        <end position="192"/>
    </location>
</feature>
<evidence type="ECO:0000256" key="7">
    <source>
        <dbReference type="SAM" id="Phobius"/>
    </source>
</evidence>
<dbReference type="Pfam" id="PF03743">
    <property type="entry name" value="TrbI"/>
    <property type="match status" value="1"/>
</dbReference>
<accession>A0A1H6I0H6</accession>
<name>A0A1H6I0H6_MAGFU</name>
<evidence type="ECO:0000313" key="8">
    <source>
        <dbReference type="EMBL" id="SEH41808.1"/>
    </source>
</evidence>
<dbReference type="EMBL" id="FNWO01000008">
    <property type="protein sequence ID" value="SEH41808.1"/>
    <property type="molecule type" value="Genomic_DNA"/>
</dbReference>
<dbReference type="AlphaFoldDB" id="A0A1H6I0H6"/>
<gene>
    <name evidence="8" type="ORF">SAMN04244559_02232</name>
</gene>
<dbReference type="InterPro" id="IPR042217">
    <property type="entry name" value="T4SS_VirB10/TrbI"/>
</dbReference>
<protein>
    <submittedName>
        <fullName evidence="8">Type IV secretion system protein VirB10</fullName>
    </submittedName>
</protein>
<keyword evidence="9" id="KW-1185">Reference proteome</keyword>
<dbReference type="Gene3D" id="2.40.128.260">
    <property type="entry name" value="Type IV secretion system, VirB10/TraB/TrbI"/>
    <property type="match status" value="1"/>
</dbReference>
<evidence type="ECO:0000313" key="9">
    <source>
        <dbReference type="Proteomes" id="UP000182983"/>
    </source>
</evidence>
<evidence type="ECO:0000256" key="4">
    <source>
        <dbReference type="ARBA" id="ARBA00022989"/>
    </source>
</evidence>
<feature type="compositionally biased region" description="Basic and acidic residues" evidence="6">
    <location>
        <begin position="183"/>
        <end position="192"/>
    </location>
</feature>
<evidence type="ECO:0000256" key="3">
    <source>
        <dbReference type="ARBA" id="ARBA00022692"/>
    </source>
</evidence>
<dbReference type="InterPro" id="IPR005498">
    <property type="entry name" value="T4SS_VirB10/TraB/TrbI"/>
</dbReference>
<keyword evidence="4 7" id="KW-1133">Transmembrane helix</keyword>
<feature type="transmembrane region" description="Helical" evidence="7">
    <location>
        <begin position="32"/>
        <end position="53"/>
    </location>
</feature>
<dbReference type="GO" id="GO:0016020">
    <property type="term" value="C:membrane"/>
    <property type="evidence" value="ECO:0007669"/>
    <property type="project" value="UniProtKB-SubCell"/>
</dbReference>
<keyword evidence="5 7" id="KW-0472">Membrane</keyword>